<comment type="caution">
    <text evidence="1">The sequence shown here is derived from an EMBL/GenBank/DDBJ whole genome shotgun (WGS) entry which is preliminary data.</text>
</comment>
<organism evidence="1 2">
    <name type="scientific">Racocetra persica</name>
    <dbReference type="NCBI Taxonomy" id="160502"/>
    <lineage>
        <taxon>Eukaryota</taxon>
        <taxon>Fungi</taxon>
        <taxon>Fungi incertae sedis</taxon>
        <taxon>Mucoromycota</taxon>
        <taxon>Glomeromycotina</taxon>
        <taxon>Glomeromycetes</taxon>
        <taxon>Diversisporales</taxon>
        <taxon>Gigasporaceae</taxon>
        <taxon>Racocetra</taxon>
    </lineage>
</organism>
<reference evidence="1" key="1">
    <citation type="submission" date="2021-06" db="EMBL/GenBank/DDBJ databases">
        <authorList>
            <person name="Kallberg Y."/>
            <person name="Tangrot J."/>
            <person name="Rosling A."/>
        </authorList>
    </citation>
    <scope>NUCLEOTIDE SEQUENCE</scope>
    <source>
        <strain evidence="1">MA461A</strain>
    </source>
</reference>
<protein>
    <submittedName>
        <fullName evidence="1">26379_t:CDS:1</fullName>
    </submittedName>
</protein>
<keyword evidence="2" id="KW-1185">Reference proteome</keyword>
<evidence type="ECO:0000313" key="1">
    <source>
        <dbReference type="EMBL" id="CAG8844808.1"/>
    </source>
</evidence>
<evidence type="ECO:0000313" key="2">
    <source>
        <dbReference type="Proteomes" id="UP000789920"/>
    </source>
</evidence>
<gene>
    <name evidence="1" type="ORF">RPERSI_LOCUS33367</name>
</gene>
<feature type="non-terminal residue" evidence="1">
    <location>
        <position position="110"/>
    </location>
</feature>
<dbReference type="Proteomes" id="UP000789920">
    <property type="component" value="Unassembled WGS sequence"/>
</dbReference>
<proteinExistence type="predicted"/>
<sequence length="110" mass="12526">QTQNTNTEDIKNSLMSRWRHPTLTIHKIDVSGPNNVTVIPRSAKAAVSMRIVPDQDLEEIAANFVEYVELVFGDLKTDNTIKITINSLADWWLGDPENRFFKAAEETVRQ</sequence>
<dbReference type="EMBL" id="CAJVQC010144133">
    <property type="protein sequence ID" value="CAG8844808.1"/>
    <property type="molecule type" value="Genomic_DNA"/>
</dbReference>
<feature type="non-terminal residue" evidence="1">
    <location>
        <position position="1"/>
    </location>
</feature>
<accession>A0ACA9SS59</accession>
<name>A0ACA9SS59_9GLOM</name>